<reference evidence="2 3" key="1">
    <citation type="journal article" date="2016" name="Nat. Commun.">
        <title>Thousands of microbial genomes shed light on interconnected biogeochemical processes in an aquifer system.</title>
        <authorList>
            <person name="Anantharaman K."/>
            <person name="Brown C.T."/>
            <person name="Hug L.A."/>
            <person name="Sharon I."/>
            <person name="Castelle C.J."/>
            <person name="Probst A.J."/>
            <person name="Thomas B.C."/>
            <person name="Singh A."/>
            <person name="Wilkins M.J."/>
            <person name="Karaoz U."/>
            <person name="Brodie E.L."/>
            <person name="Williams K.H."/>
            <person name="Hubbard S.S."/>
            <person name="Banfield J.F."/>
        </authorList>
    </citation>
    <scope>NUCLEOTIDE SEQUENCE [LARGE SCALE GENOMIC DNA]</scope>
</reference>
<dbReference type="InterPro" id="IPR025101">
    <property type="entry name" value="DUF4012"/>
</dbReference>
<keyword evidence="1" id="KW-0472">Membrane</keyword>
<gene>
    <name evidence="2" type="ORF">A2650_02345</name>
</gene>
<keyword evidence="1" id="KW-0812">Transmembrane</keyword>
<protein>
    <recommendedName>
        <fullName evidence="4">DUF4012 domain-containing protein</fullName>
    </recommendedName>
</protein>
<evidence type="ECO:0000313" key="3">
    <source>
        <dbReference type="Proteomes" id="UP000177117"/>
    </source>
</evidence>
<name>A0A1F8EGU4_9BACT</name>
<feature type="transmembrane region" description="Helical" evidence="1">
    <location>
        <begin position="186"/>
        <end position="204"/>
    </location>
</feature>
<dbReference type="EMBL" id="MGJD01000041">
    <property type="protein sequence ID" value="OGM99579.1"/>
    <property type="molecule type" value="Genomic_DNA"/>
</dbReference>
<dbReference type="AlphaFoldDB" id="A0A1F8EGU4"/>
<dbReference type="Proteomes" id="UP000177117">
    <property type="component" value="Unassembled WGS sequence"/>
</dbReference>
<comment type="caution">
    <text evidence="2">The sequence shown here is derived from an EMBL/GenBank/DDBJ whole genome shotgun (WGS) entry which is preliminary data.</text>
</comment>
<sequence>MIKLRRRVIDIIPPRGYSAGDNKKTDQKADSFSVSDIIGNLVAEPMSYQEELEALLNTEQDPVVELAKAGAILPKAMESGISNLESGISEADDQNSKVSDDFYKKIISHIHAPVVSSVANLSSFKSLPVKPKASIAGFIVEEKIVDFYQNPPSGSAVTMGTIADAMVPIVSSKKSFNFAPPKKKRFFKLLFLTLAAGGLFSYGLTLKNELVSDSSMAIQNLEQAQQNLKDFNFVEAAASFQKSYDDFAEAGKSLNLMGAGIAGIFGDLPGVSKISSAKNMVEAGKLLASSGQAMSEALNALSQTGSILNPHDSHKTKPLTIVRQIKDALFLSTRNFEKAKALISDIDESAVPEDKRASLIDFKEKIPLIEKILADAESYTDFLEGIIGVDEPKKYLVLLQNYSELRPTGGFPGTYGVVSFSSGGLSDFFVDDVYNLDGQLKKNIIPPKQLQHITPTWGMRDSAWFIDFPTSARKAMWFFSQEAGYKVDGVIALNPDIVAGILKVVGPIAMPEYGRTLTADNFLANIQEEVEYGENRTQPKSIVVDFAPRLLEKLYSAGSDDWMKIFSGLMAGLEEKDMMFYFNDKDLEKFAVSNGLGGEVKNVPGGDDYLTVNFSNIKGSKTDIVTDNYIEINSQLTTNDSRPVIKHRVTITRKHNGGDEEHGFYNRQNPAYVRILLPPEARLLEMSGNDLPNFKPLVNYGQLDFLNDQDIRSLESTFYFDPVRSLARAEGTSPSDLGEATSNGIDKTFGVDKFEEAGKQGVGFWMITEPGETKRIEFEYSVPFDGSSYSFYFQKQPGMDWKKFKFTVKSSDDFRLADPIPSLNKIGDLYVLETELKKDFEINIKLK</sequence>
<dbReference type="Pfam" id="PF13196">
    <property type="entry name" value="DUF4012"/>
    <property type="match status" value="1"/>
</dbReference>
<evidence type="ECO:0000313" key="2">
    <source>
        <dbReference type="EMBL" id="OGM99579.1"/>
    </source>
</evidence>
<organism evidence="2 3">
    <name type="scientific">Candidatus Yanofskybacteria bacterium RIFCSPHIGHO2_01_FULL_41_53</name>
    <dbReference type="NCBI Taxonomy" id="1802663"/>
    <lineage>
        <taxon>Bacteria</taxon>
        <taxon>Candidatus Yanofskyibacteriota</taxon>
    </lineage>
</organism>
<accession>A0A1F8EGU4</accession>
<keyword evidence="1" id="KW-1133">Transmembrane helix</keyword>
<proteinExistence type="predicted"/>
<evidence type="ECO:0000256" key="1">
    <source>
        <dbReference type="SAM" id="Phobius"/>
    </source>
</evidence>
<evidence type="ECO:0008006" key="4">
    <source>
        <dbReference type="Google" id="ProtNLM"/>
    </source>
</evidence>